<dbReference type="PANTHER" id="PTHR46833:SF1">
    <property type="entry name" value="TELOMERIC REPEAT-BINDING FACTOR 2"/>
    <property type="match status" value="1"/>
</dbReference>
<gene>
    <name evidence="9" type="ORF">ANANG_G00313310</name>
</gene>
<dbReference type="GO" id="GO:1905839">
    <property type="term" value="P:negative regulation of telomeric D-loop disassembly"/>
    <property type="evidence" value="ECO:0007669"/>
    <property type="project" value="TreeGrafter"/>
</dbReference>
<comment type="caution">
    <text evidence="9">The sequence shown here is derived from an EMBL/GenBank/DDBJ whole genome shotgun (WGS) entry which is preliminary data.</text>
</comment>
<dbReference type="GO" id="GO:0031627">
    <property type="term" value="P:telomeric loop formation"/>
    <property type="evidence" value="ECO:0007669"/>
    <property type="project" value="TreeGrafter"/>
</dbReference>
<sequence>MLDSATETKVDWSDEEALFSGFKRTRRSVRKKAWTEEESEWVRQGVAKYGEGSWAKIRDRFPFKGRTSVNIKDRWRTMMKLK</sequence>
<reference evidence="9" key="1">
    <citation type="submission" date="2021-01" db="EMBL/GenBank/DDBJ databases">
        <title>A chromosome-scale assembly of European eel, Anguilla anguilla.</title>
        <authorList>
            <person name="Henkel C."/>
            <person name="Jong-Raadsen S.A."/>
            <person name="Dufour S."/>
            <person name="Weltzien F.-A."/>
            <person name="Palstra A.P."/>
            <person name="Pelster B."/>
            <person name="Spaink H.P."/>
            <person name="Van Den Thillart G.E."/>
            <person name="Jansen H."/>
            <person name="Zahm M."/>
            <person name="Klopp C."/>
            <person name="Cedric C."/>
            <person name="Louis A."/>
            <person name="Berthelot C."/>
            <person name="Parey E."/>
            <person name="Roest Crollius H."/>
            <person name="Montfort J."/>
            <person name="Robinson-Rechavi M."/>
            <person name="Bucao C."/>
            <person name="Bouchez O."/>
            <person name="Gislard M."/>
            <person name="Lluch J."/>
            <person name="Milhes M."/>
            <person name="Lampietro C."/>
            <person name="Lopez Roques C."/>
            <person name="Donnadieu C."/>
            <person name="Braasch I."/>
            <person name="Desvignes T."/>
            <person name="Postlethwait J."/>
            <person name="Bobe J."/>
            <person name="Guiguen Y."/>
            <person name="Dirks R."/>
        </authorList>
    </citation>
    <scope>NUCLEOTIDE SEQUENCE</scope>
    <source>
        <strain evidence="9">Tag_6206</strain>
        <tissue evidence="9">Liver</tissue>
    </source>
</reference>
<dbReference type="Proteomes" id="UP001044222">
    <property type="component" value="Chromosome 19"/>
</dbReference>
<dbReference type="GO" id="GO:0003720">
    <property type="term" value="F:telomerase activity"/>
    <property type="evidence" value="ECO:0007669"/>
    <property type="project" value="TreeGrafter"/>
</dbReference>
<dbReference type="GO" id="GO:0032208">
    <property type="term" value="P:negative regulation of telomere maintenance via recombination"/>
    <property type="evidence" value="ECO:0007669"/>
    <property type="project" value="TreeGrafter"/>
</dbReference>
<evidence type="ECO:0000256" key="1">
    <source>
        <dbReference type="ARBA" id="ARBA00004574"/>
    </source>
</evidence>
<evidence type="ECO:0000313" key="10">
    <source>
        <dbReference type="Proteomes" id="UP001044222"/>
    </source>
</evidence>
<dbReference type="Gene3D" id="1.10.10.60">
    <property type="entry name" value="Homeodomain-like"/>
    <property type="match status" value="1"/>
</dbReference>
<dbReference type="PROSITE" id="PS51294">
    <property type="entry name" value="HTH_MYB"/>
    <property type="match status" value="1"/>
</dbReference>
<dbReference type="GO" id="GO:0098505">
    <property type="term" value="F:G-rich strand telomeric DNA binding"/>
    <property type="evidence" value="ECO:0007669"/>
    <property type="project" value="TreeGrafter"/>
</dbReference>
<evidence type="ECO:0000256" key="2">
    <source>
        <dbReference type="ARBA" id="ARBA00022454"/>
    </source>
</evidence>
<feature type="domain" description="HTH myb-type" evidence="8">
    <location>
        <begin position="26"/>
        <end position="82"/>
    </location>
</feature>
<dbReference type="GO" id="GO:0005654">
    <property type="term" value="C:nucleoplasm"/>
    <property type="evidence" value="ECO:0007669"/>
    <property type="project" value="UniProtKB-ARBA"/>
</dbReference>
<dbReference type="SMART" id="SM00717">
    <property type="entry name" value="SANT"/>
    <property type="match status" value="1"/>
</dbReference>
<dbReference type="PANTHER" id="PTHR46833">
    <property type="entry name" value="TELOMERIC REPEAT-BINDING FACTOR 2 TERF2"/>
    <property type="match status" value="1"/>
</dbReference>
<dbReference type="CDD" id="cd11660">
    <property type="entry name" value="SANT_TRF"/>
    <property type="match status" value="1"/>
</dbReference>
<dbReference type="AlphaFoldDB" id="A0A9D3LHD6"/>
<organism evidence="9 10">
    <name type="scientific">Anguilla anguilla</name>
    <name type="common">European freshwater eel</name>
    <name type="synonym">Muraena anguilla</name>
    <dbReference type="NCBI Taxonomy" id="7936"/>
    <lineage>
        <taxon>Eukaryota</taxon>
        <taxon>Metazoa</taxon>
        <taxon>Chordata</taxon>
        <taxon>Craniata</taxon>
        <taxon>Vertebrata</taxon>
        <taxon>Euteleostomi</taxon>
        <taxon>Actinopterygii</taxon>
        <taxon>Neopterygii</taxon>
        <taxon>Teleostei</taxon>
        <taxon>Anguilliformes</taxon>
        <taxon>Anguillidae</taxon>
        <taxon>Anguilla</taxon>
    </lineage>
</organism>
<proteinExistence type="predicted"/>
<evidence type="ECO:0000256" key="6">
    <source>
        <dbReference type="ARBA" id="ARBA00023306"/>
    </source>
</evidence>
<evidence type="ECO:0008006" key="11">
    <source>
        <dbReference type="Google" id="ProtNLM"/>
    </source>
</evidence>
<keyword evidence="4" id="KW-0238">DNA-binding</keyword>
<keyword evidence="10" id="KW-1185">Reference proteome</keyword>
<keyword evidence="5" id="KW-0539">Nucleus</keyword>
<comment type="subcellular location">
    <subcellularLocation>
        <location evidence="1">Chromosome</location>
        <location evidence="1">Telomere</location>
    </subcellularLocation>
</comment>
<dbReference type="EMBL" id="JAFIRN010000019">
    <property type="protein sequence ID" value="KAG5830690.1"/>
    <property type="molecule type" value="Genomic_DNA"/>
</dbReference>
<dbReference type="InterPro" id="IPR009057">
    <property type="entry name" value="Homeodomain-like_sf"/>
</dbReference>
<dbReference type="InterPro" id="IPR017930">
    <property type="entry name" value="Myb_dom"/>
</dbReference>
<evidence type="ECO:0000256" key="4">
    <source>
        <dbReference type="ARBA" id="ARBA00023125"/>
    </source>
</evidence>
<accession>A0A9D3LHD6</accession>
<evidence type="ECO:0000313" key="9">
    <source>
        <dbReference type="EMBL" id="KAG5830690.1"/>
    </source>
</evidence>
<dbReference type="GO" id="GO:0061820">
    <property type="term" value="P:telomeric D-loop disassembly"/>
    <property type="evidence" value="ECO:0007669"/>
    <property type="project" value="TreeGrafter"/>
</dbReference>
<evidence type="ECO:0000256" key="5">
    <source>
        <dbReference type="ARBA" id="ARBA00023242"/>
    </source>
</evidence>
<dbReference type="Pfam" id="PF00249">
    <property type="entry name" value="Myb_DNA-binding"/>
    <property type="match status" value="1"/>
</dbReference>
<keyword evidence="2" id="KW-0158">Chromosome</keyword>
<feature type="domain" description="Myb-like" evidence="7">
    <location>
        <begin position="26"/>
        <end position="79"/>
    </location>
</feature>
<keyword evidence="3" id="KW-0779">Telomere</keyword>
<dbReference type="GO" id="GO:0070187">
    <property type="term" value="C:shelterin complex"/>
    <property type="evidence" value="ECO:0007669"/>
    <property type="project" value="TreeGrafter"/>
</dbReference>
<dbReference type="GO" id="GO:0031848">
    <property type="term" value="P:protection from non-homologous end joining at telomere"/>
    <property type="evidence" value="ECO:0007669"/>
    <property type="project" value="InterPro"/>
</dbReference>
<keyword evidence="6" id="KW-0131">Cell cycle</keyword>
<dbReference type="InterPro" id="IPR030657">
    <property type="entry name" value="TERF2"/>
</dbReference>
<dbReference type="InterPro" id="IPR001005">
    <property type="entry name" value="SANT/Myb"/>
</dbReference>
<dbReference type="PROSITE" id="PS50090">
    <property type="entry name" value="MYB_LIKE"/>
    <property type="match status" value="1"/>
</dbReference>
<dbReference type="FunFam" id="1.10.10.60:FF:000129">
    <property type="entry name" value="Telomeric repeat-binding factor 2"/>
    <property type="match status" value="1"/>
</dbReference>
<evidence type="ECO:0000259" key="7">
    <source>
        <dbReference type="PROSITE" id="PS50090"/>
    </source>
</evidence>
<dbReference type="GO" id="GO:0070198">
    <property type="term" value="P:protein localization to chromosome, telomeric region"/>
    <property type="evidence" value="ECO:0007669"/>
    <property type="project" value="TreeGrafter"/>
</dbReference>
<evidence type="ECO:0000256" key="3">
    <source>
        <dbReference type="ARBA" id="ARBA00022895"/>
    </source>
</evidence>
<evidence type="ECO:0000259" key="8">
    <source>
        <dbReference type="PROSITE" id="PS51294"/>
    </source>
</evidence>
<protein>
    <recommendedName>
        <fullName evidence="11">Myb-like domain-containing protein</fullName>
    </recommendedName>
</protein>
<dbReference type="GO" id="GO:0003691">
    <property type="term" value="F:double-stranded telomeric DNA binding"/>
    <property type="evidence" value="ECO:0007669"/>
    <property type="project" value="TreeGrafter"/>
</dbReference>
<dbReference type="SUPFAM" id="SSF46689">
    <property type="entry name" value="Homeodomain-like"/>
    <property type="match status" value="1"/>
</dbReference>
<dbReference type="GO" id="GO:0032210">
    <property type="term" value="P:regulation of telomere maintenance via telomerase"/>
    <property type="evidence" value="ECO:0007669"/>
    <property type="project" value="TreeGrafter"/>
</dbReference>
<name>A0A9D3LHD6_ANGAN</name>